<comment type="caution">
    <text evidence="3">The sequence shown here is derived from an EMBL/GenBank/DDBJ whole genome shotgun (WGS) entry which is preliminary data.</text>
</comment>
<dbReference type="EMBL" id="JAAOAK010000177">
    <property type="protein sequence ID" value="KAF5684610.1"/>
    <property type="molecule type" value="Genomic_DNA"/>
</dbReference>
<feature type="chain" id="PRO_5034626360" evidence="2">
    <location>
        <begin position="22"/>
        <end position="354"/>
    </location>
</feature>
<evidence type="ECO:0000256" key="2">
    <source>
        <dbReference type="SAM" id="SignalP"/>
    </source>
</evidence>
<accession>A0A8H5U610</accession>
<gene>
    <name evidence="3" type="ORF">FDENT_6615</name>
</gene>
<organism evidence="3 4">
    <name type="scientific">Fusarium denticulatum</name>
    <dbReference type="NCBI Taxonomy" id="48507"/>
    <lineage>
        <taxon>Eukaryota</taxon>
        <taxon>Fungi</taxon>
        <taxon>Dikarya</taxon>
        <taxon>Ascomycota</taxon>
        <taxon>Pezizomycotina</taxon>
        <taxon>Sordariomycetes</taxon>
        <taxon>Hypocreomycetidae</taxon>
        <taxon>Hypocreales</taxon>
        <taxon>Nectriaceae</taxon>
        <taxon>Fusarium</taxon>
        <taxon>Fusarium fujikuroi species complex</taxon>
    </lineage>
</organism>
<dbReference type="PANTHER" id="PTHR35043:SF8">
    <property type="entry name" value="DUF4220 DOMAIN-CONTAINING PROTEIN"/>
    <property type="match status" value="1"/>
</dbReference>
<dbReference type="AlphaFoldDB" id="A0A8H5U610"/>
<evidence type="ECO:0000313" key="3">
    <source>
        <dbReference type="EMBL" id="KAF5684610.1"/>
    </source>
</evidence>
<name>A0A8H5U610_9HYPO</name>
<keyword evidence="1" id="KW-0812">Transmembrane</keyword>
<feature type="transmembrane region" description="Helical" evidence="1">
    <location>
        <begin position="147"/>
        <end position="164"/>
    </location>
</feature>
<evidence type="ECO:0000256" key="1">
    <source>
        <dbReference type="SAM" id="Phobius"/>
    </source>
</evidence>
<reference evidence="3 4" key="1">
    <citation type="submission" date="2020-05" db="EMBL/GenBank/DDBJ databases">
        <title>Identification and distribution of gene clusters putatively required for synthesis of sphingolipid metabolism inhibitors in phylogenetically diverse species of the filamentous fungus Fusarium.</title>
        <authorList>
            <person name="Kim H.-S."/>
            <person name="Busman M."/>
            <person name="Brown D.W."/>
            <person name="Divon H."/>
            <person name="Uhlig S."/>
            <person name="Proctor R.H."/>
        </authorList>
    </citation>
    <scope>NUCLEOTIDE SEQUENCE [LARGE SCALE GENOMIC DNA]</scope>
    <source>
        <strain evidence="3 4">NRRL 25311</strain>
    </source>
</reference>
<keyword evidence="1" id="KW-0472">Membrane</keyword>
<proteinExistence type="predicted"/>
<keyword evidence="4" id="KW-1185">Reference proteome</keyword>
<protein>
    <submittedName>
        <fullName evidence="3">Uncharacterized protein</fullName>
    </submittedName>
</protein>
<evidence type="ECO:0000313" key="4">
    <source>
        <dbReference type="Proteomes" id="UP000562682"/>
    </source>
</evidence>
<sequence length="354" mass="39731">MTLFTAQNLITSALFLGVAQAETNSTSGNTTMVGWVSPAPRRSTWSIIWSCLSIFIVCSWKCVHLNIPTHEEIQGEWHTIQLCRGLPDVSFWPKAALRRKWRRKILWMAFIALAPEFGVAMAAQQYMEARQALKEFTKALPKEKYTMAHAFYVQMGGIVIYGPLPQPSTVEQDFPTNAQSSNQVIDGAPTGYQVLGESQESGSAGRESFTARMAKSLYIQPEVFRIDESEIKDLSKADVITKAFAIIQCTWLVVQSIYRTAQGYTISLLELATLAFIFCAFIMHIFWWNKPFDVESRRIITVIPPNSKDTAGLNTVSMDDTTASSHKLLQERIQDLSSDNLSDILFEPVLIADL</sequence>
<dbReference type="PANTHER" id="PTHR35043">
    <property type="entry name" value="TRANSCRIPTION FACTOR DOMAIN-CONTAINING PROTEIN"/>
    <property type="match status" value="1"/>
</dbReference>
<feature type="transmembrane region" description="Helical" evidence="1">
    <location>
        <begin position="264"/>
        <end position="288"/>
    </location>
</feature>
<feature type="signal peptide" evidence="2">
    <location>
        <begin position="1"/>
        <end position="21"/>
    </location>
</feature>
<keyword evidence="1" id="KW-1133">Transmembrane helix</keyword>
<dbReference type="Proteomes" id="UP000562682">
    <property type="component" value="Unassembled WGS sequence"/>
</dbReference>
<feature type="transmembrane region" description="Helical" evidence="1">
    <location>
        <begin position="105"/>
        <end position="127"/>
    </location>
</feature>
<keyword evidence="2" id="KW-0732">Signal</keyword>